<dbReference type="Gene3D" id="3.40.50.1820">
    <property type="entry name" value="alpha/beta hydrolase"/>
    <property type="match status" value="1"/>
</dbReference>
<comment type="similarity">
    <text evidence="1">Belongs to the 'GDXG' lipolytic enzyme family.</text>
</comment>
<dbReference type="RefSeq" id="WP_148594109.1">
    <property type="nucleotide sequence ID" value="NZ_CP042997.1"/>
</dbReference>
<dbReference type="InterPro" id="IPR050300">
    <property type="entry name" value="GDXG_lipolytic_enzyme"/>
</dbReference>
<dbReference type="Pfam" id="PF20434">
    <property type="entry name" value="BD-FAE"/>
    <property type="match status" value="1"/>
</dbReference>
<dbReference type="KEGG" id="agv:OJF2_26790"/>
<dbReference type="InterPro" id="IPR029058">
    <property type="entry name" value="AB_hydrolase_fold"/>
</dbReference>
<dbReference type="EMBL" id="CP042997">
    <property type="protein sequence ID" value="QEH34144.1"/>
    <property type="molecule type" value="Genomic_DNA"/>
</dbReference>
<reference evidence="4 5" key="1">
    <citation type="submission" date="2019-08" db="EMBL/GenBank/DDBJ databases">
        <title>Deep-cultivation of Planctomycetes and their phenomic and genomic characterization uncovers novel biology.</title>
        <authorList>
            <person name="Wiegand S."/>
            <person name="Jogler M."/>
            <person name="Boedeker C."/>
            <person name="Pinto D."/>
            <person name="Vollmers J."/>
            <person name="Rivas-Marin E."/>
            <person name="Kohn T."/>
            <person name="Peeters S.H."/>
            <person name="Heuer A."/>
            <person name="Rast P."/>
            <person name="Oberbeckmann S."/>
            <person name="Bunk B."/>
            <person name="Jeske O."/>
            <person name="Meyerdierks A."/>
            <person name="Storesund J.E."/>
            <person name="Kallscheuer N."/>
            <person name="Luecker S."/>
            <person name="Lage O.M."/>
            <person name="Pohl T."/>
            <person name="Merkel B.J."/>
            <person name="Hornburger P."/>
            <person name="Mueller R.-W."/>
            <person name="Bruemmer F."/>
            <person name="Labrenz M."/>
            <person name="Spormann A.M."/>
            <person name="Op den Camp H."/>
            <person name="Overmann J."/>
            <person name="Amann R."/>
            <person name="Jetten M.S.M."/>
            <person name="Mascher T."/>
            <person name="Medema M.H."/>
            <person name="Devos D.P."/>
            <person name="Kaster A.-K."/>
            <person name="Ovreas L."/>
            <person name="Rohde M."/>
            <person name="Galperin M.Y."/>
            <person name="Jogler C."/>
        </authorList>
    </citation>
    <scope>NUCLEOTIDE SEQUENCE [LARGE SCALE GENOMIC DNA]</scope>
    <source>
        <strain evidence="4 5">OJF2</strain>
    </source>
</reference>
<organism evidence="4 5">
    <name type="scientific">Aquisphaera giovannonii</name>
    <dbReference type="NCBI Taxonomy" id="406548"/>
    <lineage>
        <taxon>Bacteria</taxon>
        <taxon>Pseudomonadati</taxon>
        <taxon>Planctomycetota</taxon>
        <taxon>Planctomycetia</taxon>
        <taxon>Isosphaerales</taxon>
        <taxon>Isosphaeraceae</taxon>
        <taxon>Aquisphaera</taxon>
    </lineage>
</organism>
<keyword evidence="5" id="KW-1185">Reference proteome</keyword>
<gene>
    <name evidence="4" type="primary">nlhH_3</name>
    <name evidence="4" type="ORF">OJF2_26790</name>
</gene>
<evidence type="ECO:0000259" key="3">
    <source>
        <dbReference type="Pfam" id="PF20434"/>
    </source>
</evidence>
<dbReference type="Proteomes" id="UP000324233">
    <property type="component" value="Chromosome"/>
</dbReference>
<evidence type="ECO:0000256" key="2">
    <source>
        <dbReference type="ARBA" id="ARBA00022801"/>
    </source>
</evidence>
<name>A0A5B9W1N6_9BACT</name>
<proteinExistence type="inferred from homology"/>
<feature type="domain" description="BD-FAE-like" evidence="3">
    <location>
        <begin position="69"/>
        <end position="259"/>
    </location>
</feature>
<evidence type="ECO:0000256" key="1">
    <source>
        <dbReference type="ARBA" id="ARBA00010515"/>
    </source>
</evidence>
<protein>
    <submittedName>
        <fullName evidence="4">Carboxylesterase NlhH</fullName>
        <ecNumber evidence="4">3.1.1.1</ecNumber>
    </submittedName>
</protein>
<dbReference type="SUPFAM" id="SSF53474">
    <property type="entry name" value="alpha/beta-Hydrolases"/>
    <property type="match status" value="1"/>
</dbReference>
<dbReference type="EC" id="3.1.1.1" evidence="4"/>
<evidence type="ECO:0000313" key="5">
    <source>
        <dbReference type="Proteomes" id="UP000324233"/>
    </source>
</evidence>
<dbReference type="InterPro" id="IPR049492">
    <property type="entry name" value="BD-FAE-like_dom"/>
</dbReference>
<sequence length="324" mass="35189">MRRRSMARRLARLGVLGFFVLISIAGAEQVRKQIGPNKPSPDRADMRYGPHPRNVLDFWKATATDGHPGPRPVVVFFHGGGFIGGSKSSVPAWLVDRCLAAGISVASANYRLSSHAPYPAPMLDGALAIQFLRSRAAELGIDPNRIAGCGNSAGGGIALWTGMHEDLADPGSPDPVRRQSSRLACLGLVGAQTSYDPRFIKTLVGGRAHEHVALRPLFGVTSDAQADSPEVHRLYEEASPINYASADDPPMILFYSEPNAPVAADARVGLGIHHPRFGAALKARLDPLGVECRLRHGDDYRDREHPEQAMYADLVEFFREHLRP</sequence>
<dbReference type="OrthoDB" id="265201at2"/>
<accession>A0A5B9W1N6</accession>
<dbReference type="GO" id="GO:0004806">
    <property type="term" value="F:triacylglycerol lipase activity"/>
    <property type="evidence" value="ECO:0007669"/>
    <property type="project" value="TreeGrafter"/>
</dbReference>
<keyword evidence="2 4" id="KW-0378">Hydrolase</keyword>
<dbReference type="PANTHER" id="PTHR48081">
    <property type="entry name" value="AB HYDROLASE SUPERFAMILY PROTEIN C4A8.06C"/>
    <property type="match status" value="1"/>
</dbReference>
<dbReference type="AlphaFoldDB" id="A0A5B9W1N6"/>
<evidence type="ECO:0000313" key="4">
    <source>
        <dbReference type="EMBL" id="QEH34144.1"/>
    </source>
</evidence>
<dbReference type="GO" id="GO:0106435">
    <property type="term" value="F:carboxylesterase activity"/>
    <property type="evidence" value="ECO:0007669"/>
    <property type="project" value="UniProtKB-EC"/>
</dbReference>
<dbReference type="PANTHER" id="PTHR48081:SF30">
    <property type="entry name" value="ACETYL-HYDROLASE LIPR-RELATED"/>
    <property type="match status" value="1"/>
</dbReference>